<reference evidence="2 3" key="1">
    <citation type="journal article" date="2018" name="Arch. Microbiol.">
        <title>Hymenobacter segetis sp. nov., isolated from soil.</title>
        <authorList>
            <person name="Ten L.N."/>
            <person name="Lim S.J."/>
            <person name="Kim B.O."/>
            <person name="Kang I.K."/>
            <person name="Jung H.Y."/>
        </authorList>
    </citation>
    <scope>NUCLEOTIDE SEQUENCE [LARGE SCALE GENOMIC DNA]</scope>
    <source>
        <strain evidence="2 3">S7-3-11</strain>
    </source>
</reference>
<dbReference type="EMBL" id="JBCEVZ010000044">
    <property type="protein sequence ID" value="MEL5995709.1"/>
    <property type="molecule type" value="Genomic_DNA"/>
</dbReference>
<protein>
    <recommendedName>
        <fullName evidence="4">Lipoprotein</fullName>
    </recommendedName>
</protein>
<organism evidence="2 3">
    <name type="scientific">Hymenobacter segetis</name>
    <dbReference type="NCBI Taxonomy" id="2025509"/>
    <lineage>
        <taxon>Bacteria</taxon>
        <taxon>Pseudomonadati</taxon>
        <taxon>Bacteroidota</taxon>
        <taxon>Cytophagia</taxon>
        <taxon>Cytophagales</taxon>
        <taxon>Hymenobacteraceae</taxon>
        <taxon>Hymenobacter</taxon>
    </lineage>
</organism>
<name>A0ABU9LY68_9BACT</name>
<evidence type="ECO:0000313" key="3">
    <source>
        <dbReference type="Proteomes" id="UP001479606"/>
    </source>
</evidence>
<comment type="caution">
    <text evidence="2">The sequence shown here is derived from an EMBL/GenBank/DDBJ whole genome shotgun (WGS) entry which is preliminary data.</text>
</comment>
<evidence type="ECO:0008006" key="4">
    <source>
        <dbReference type="Google" id="ProtNLM"/>
    </source>
</evidence>
<dbReference type="RefSeq" id="WP_342299729.1">
    <property type="nucleotide sequence ID" value="NZ_JBCEVZ010000044.1"/>
</dbReference>
<accession>A0ABU9LY68</accession>
<keyword evidence="3" id="KW-1185">Reference proteome</keyword>
<evidence type="ECO:0000313" key="2">
    <source>
        <dbReference type="EMBL" id="MEL5995709.1"/>
    </source>
</evidence>
<proteinExistence type="predicted"/>
<sequence>MLTPLFPRLLLLALLAGCGHKPDGTPYGLNPTKHPHGHAKAAADSAARYDHYTKGIPKGAEANAISNGGTQGQVDQPAGQ</sequence>
<feature type="region of interest" description="Disordered" evidence="1">
    <location>
        <begin position="26"/>
        <end position="80"/>
    </location>
</feature>
<evidence type="ECO:0000256" key="1">
    <source>
        <dbReference type="SAM" id="MobiDB-lite"/>
    </source>
</evidence>
<feature type="compositionally biased region" description="Polar residues" evidence="1">
    <location>
        <begin position="64"/>
        <end position="80"/>
    </location>
</feature>
<dbReference type="Proteomes" id="UP001479606">
    <property type="component" value="Unassembled WGS sequence"/>
</dbReference>
<gene>
    <name evidence="2" type="ORF">AAFH49_15955</name>
</gene>